<evidence type="ECO:0000313" key="7">
    <source>
        <dbReference type="EMBL" id="SVC45073.1"/>
    </source>
</evidence>
<organism evidence="7">
    <name type="scientific">marine metagenome</name>
    <dbReference type="NCBI Taxonomy" id="408172"/>
    <lineage>
        <taxon>unclassified sequences</taxon>
        <taxon>metagenomes</taxon>
        <taxon>ecological metagenomes</taxon>
    </lineage>
</organism>
<evidence type="ECO:0000256" key="3">
    <source>
        <dbReference type="ARBA" id="ARBA00022603"/>
    </source>
</evidence>
<dbReference type="Gene3D" id="3.40.50.150">
    <property type="entry name" value="Vaccinia Virus protein VP39"/>
    <property type="match status" value="1"/>
</dbReference>
<proteinExistence type="predicted"/>
<dbReference type="PROSITE" id="PS51625">
    <property type="entry name" value="SAM_MT_TRMB"/>
    <property type="match status" value="1"/>
</dbReference>
<name>A0A382M7Z7_9ZZZZ</name>
<dbReference type="NCBIfam" id="NF001080">
    <property type="entry name" value="PRK00121.2-2"/>
    <property type="match status" value="1"/>
</dbReference>
<evidence type="ECO:0000256" key="5">
    <source>
        <dbReference type="ARBA" id="ARBA00022691"/>
    </source>
</evidence>
<keyword evidence="4" id="KW-0808">Transferase</keyword>
<dbReference type="CDD" id="cd02440">
    <property type="entry name" value="AdoMet_MTases"/>
    <property type="match status" value="1"/>
</dbReference>
<dbReference type="Pfam" id="PF02390">
    <property type="entry name" value="Methyltransf_4"/>
    <property type="match status" value="1"/>
</dbReference>
<accession>A0A382M7Z7</accession>
<keyword evidence="5" id="KW-0949">S-adenosyl-L-methionine</keyword>
<reference evidence="7" key="1">
    <citation type="submission" date="2018-05" db="EMBL/GenBank/DDBJ databases">
        <authorList>
            <person name="Lanie J.A."/>
            <person name="Ng W.-L."/>
            <person name="Kazmierczak K.M."/>
            <person name="Andrzejewski T.M."/>
            <person name="Davidsen T.M."/>
            <person name="Wayne K.J."/>
            <person name="Tettelin H."/>
            <person name="Glass J.I."/>
            <person name="Rusch D."/>
            <person name="Podicherti R."/>
            <person name="Tsui H.-C.T."/>
            <person name="Winkler M.E."/>
        </authorList>
    </citation>
    <scope>NUCLEOTIDE SEQUENCE</scope>
</reference>
<dbReference type="GO" id="GO:0043527">
    <property type="term" value="C:tRNA methyltransferase complex"/>
    <property type="evidence" value="ECO:0007669"/>
    <property type="project" value="TreeGrafter"/>
</dbReference>
<evidence type="ECO:0000256" key="6">
    <source>
        <dbReference type="ARBA" id="ARBA00022694"/>
    </source>
</evidence>
<dbReference type="SUPFAM" id="SSF53335">
    <property type="entry name" value="S-adenosyl-L-methionine-dependent methyltransferases"/>
    <property type="match status" value="1"/>
</dbReference>
<feature type="non-terminal residue" evidence="7">
    <location>
        <position position="143"/>
    </location>
</feature>
<evidence type="ECO:0000256" key="1">
    <source>
        <dbReference type="ARBA" id="ARBA00000142"/>
    </source>
</evidence>
<sequence>MKFAQMKEYPHVQQPTLEVLRQGYAMKGKWKKDFFNNDNPLVLELGCGKGEYSVGLAEKYPEKNFLGIDIKGARIWQGATDSLNKTMKNVGFLRIRIDWIEACFEEMEVDEIWITFPDPQLKKGRANKRLTHPDFLKKYNRIL</sequence>
<dbReference type="AlphaFoldDB" id="A0A382M7Z7"/>
<dbReference type="PANTHER" id="PTHR23417:SF14">
    <property type="entry name" value="PENTACOTRIPEPTIDE-REPEAT REGION OF PRORP DOMAIN-CONTAINING PROTEIN"/>
    <property type="match status" value="1"/>
</dbReference>
<dbReference type="InterPro" id="IPR029063">
    <property type="entry name" value="SAM-dependent_MTases_sf"/>
</dbReference>
<keyword evidence="3" id="KW-0489">Methyltransferase</keyword>
<comment type="catalytic activity">
    <reaction evidence="1">
        <text>guanosine(46) in tRNA + S-adenosyl-L-methionine = N(7)-methylguanosine(46) in tRNA + S-adenosyl-L-homocysteine</text>
        <dbReference type="Rhea" id="RHEA:42708"/>
        <dbReference type="Rhea" id="RHEA-COMP:10188"/>
        <dbReference type="Rhea" id="RHEA-COMP:10189"/>
        <dbReference type="ChEBI" id="CHEBI:57856"/>
        <dbReference type="ChEBI" id="CHEBI:59789"/>
        <dbReference type="ChEBI" id="CHEBI:74269"/>
        <dbReference type="ChEBI" id="CHEBI:74480"/>
        <dbReference type="EC" id="2.1.1.33"/>
    </reaction>
</comment>
<protein>
    <recommendedName>
        <fullName evidence="2">tRNA (guanine(46)-N(7))-methyltransferase</fullName>
        <ecNumber evidence="2">2.1.1.33</ecNumber>
    </recommendedName>
</protein>
<evidence type="ECO:0000256" key="4">
    <source>
        <dbReference type="ARBA" id="ARBA00022679"/>
    </source>
</evidence>
<gene>
    <name evidence="7" type="ORF">METZ01_LOCUS297927</name>
</gene>
<dbReference type="InterPro" id="IPR003358">
    <property type="entry name" value="tRNA_(Gua-N-7)_MeTrfase_Trmb"/>
</dbReference>
<dbReference type="EC" id="2.1.1.33" evidence="2"/>
<keyword evidence="6" id="KW-0819">tRNA processing</keyword>
<evidence type="ECO:0000256" key="2">
    <source>
        <dbReference type="ARBA" id="ARBA00011977"/>
    </source>
</evidence>
<dbReference type="EMBL" id="UINC01091923">
    <property type="protein sequence ID" value="SVC45073.1"/>
    <property type="molecule type" value="Genomic_DNA"/>
</dbReference>
<dbReference type="PANTHER" id="PTHR23417">
    <property type="entry name" value="3-DEOXY-D-MANNO-OCTULOSONIC-ACID TRANSFERASE/TRNA GUANINE-N 7 - -METHYLTRANSFERASE"/>
    <property type="match status" value="1"/>
</dbReference>
<dbReference type="GO" id="GO:0008176">
    <property type="term" value="F:tRNA (guanine(46)-N7)-methyltransferase activity"/>
    <property type="evidence" value="ECO:0007669"/>
    <property type="project" value="UniProtKB-EC"/>
</dbReference>